<dbReference type="SUPFAM" id="SSF141072">
    <property type="entry name" value="CalX-like"/>
    <property type="match status" value="2"/>
</dbReference>
<dbReference type="AlphaFoldDB" id="A0A7M2WYV9"/>
<dbReference type="SMART" id="SM00237">
    <property type="entry name" value="Calx_beta"/>
    <property type="match status" value="2"/>
</dbReference>
<evidence type="ECO:0000256" key="3">
    <source>
        <dbReference type="ARBA" id="ARBA00022837"/>
    </source>
</evidence>
<organism evidence="7 8">
    <name type="scientific">Humisphaera borealis</name>
    <dbReference type="NCBI Taxonomy" id="2807512"/>
    <lineage>
        <taxon>Bacteria</taxon>
        <taxon>Pseudomonadati</taxon>
        <taxon>Planctomycetota</taxon>
        <taxon>Phycisphaerae</taxon>
        <taxon>Tepidisphaerales</taxon>
        <taxon>Tepidisphaeraceae</taxon>
        <taxon>Humisphaera</taxon>
    </lineage>
</organism>
<feature type="domain" description="Calx-beta" evidence="6">
    <location>
        <begin position="163"/>
        <end position="266"/>
    </location>
</feature>
<keyword evidence="3" id="KW-0106">Calcium</keyword>
<protein>
    <recommendedName>
        <fullName evidence="6">Calx-beta domain-containing protein</fullName>
    </recommendedName>
</protein>
<evidence type="ECO:0000256" key="5">
    <source>
        <dbReference type="SAM" id="SignalP"/>
    </source>
</evidence>
<dbReference type="RefSeq" id="WP_206293714.1">
    <property type="nucleotide sequence ID" value="NZ_CP063458.1"/>
</dbReference>
<name>A0A7M2WYV9_9BACT</name>
<evidence type="ECO:0000259" key="6">
    <source>
        <dbReference type="SMART" id="SM00237"/>
    </source>
</evidence>
<dbReference type="GO" id="GO:0007154">
    <property type="term" value="P:cell communication"/>
    <property type="evidence" value="ECO:0007669"/>
    <property type="project" value="InterPro"/>
</dbReference>
<feature type="chain" id="PRO_5034998737" description="Calx-beta domain-containing protein" evidence="5">
    <location>
        <begin position="19"/>
        <end position="286"/>
    </location>
</feature>
<feature type="domain" description="Calx-beta" evidence="6">
    <location>
        <begin position="49"/>
        <end position="150"/>
    </location>
</feature>
<dbReference type="InterPro" id="IPR038081">
    <property type="entry name" value="CalX-like_sf"/>
</dbReference>
<dbReference type="Pfam" id="PF03160">
    <property type="entry name" value="Calx-beta"/>
    <property type="match status" value="2"/>
</dbReference>
<dbReference type="Proteomes" id="UP000593765">
    <property type="component" value="Chromosome"/>
</dbReference>
<keyword evidence="4" id="KW-0813">Transport</keyword>
<evidence type="ECO:0000256" key="1">
    <source>
        <dbReference type="ARBA" id="ARBA00022729"/>
    </source>
</evidence>
<dbReference type="PANTHER" id="PTHR11878:SF65">
    <property type="entry name" value="NA_CA-EXCHANGE PROTEIN, ISOFORM G"/>
    <property type="match status" value="1"/>
</dbReference>
<feature type="signal peptide" evidence="5">
    <location>
        <begin position="1"/>
        <end position="18"/>
    </location>
</feature>
<keyword evidence="8" id="KW-1185">Reference proteome</keyword>
<accession>A0A7M2WYV9</accession>
<keyword evidence="4" id="KW-0406">Ion transport</keyword>
<sequence>MALYSLAIALFATGSANAASFDPFNPSSSSGSTTVTSSSSSVQVPAVAAGTSSPVDPNERSFSISDAGTVTEAAGATLTFTVTLNKVSNQTLKVLYSTANGTAASGIDYVIKSGTLTFSPGQLSKTVTVSIIDNAEPPFESSEFFYVSLYSNSSGTTISRSLGRGTILDPVSALPKIRIYDAPSVIEGNSGTKLMSFPVTLDKVSAVTVSVKYATADGTAKISFNDYVAKSGTLVFSPGQTSKTVTVTINGDTIKGVNETLFVNLSNPVAATILDGQGVGIILNDD</sequence>
<evidence type="ECO:0000256" key="2">
    <source>
        <dbReference type="ARBA" id="ARBA00022737"/>
    </source>
</evidence>
<dbReference type="GO" id="GO:0016020">
    <property type="term" value="C:membrane"/>
    <property type="evidence" value="ECO:0007669"/>
    <property type="project" value="InterPro"/>
</dbReference>
<proteinExistence type="predicted"/>
<evidence type="ECO:0000313" key="8">
    <source>
        <dbReference type="Proteomes" id="UP000593765"/>
    </source>
</evidence>
<dbReference type="KEGG" id="hbs:IPV69_04450"/>
<evidence type="ECO:0000256" key="4">
    <source>
        <dbReference type="ARBA" id="ARBA00023065"/>
    </source>
</evidence>
<keyword evidence="2" id="KW-0677">Repeat</keyword>
<dbReference type="InterPro" id="IPR003644">
    <property type="entry name" value="Calx_beta"/>
</dbReference>
<dbReference type="PANTHER" id="PTHR11878">
    <property type="entry name" value="SODIUM/CALCIUM EXCHANGER"/>
    <property type="match status" value="1"/>
</dbReference>
<dbReference type="EMBL" id="CP063458">
    <property type="protein sequence ID" value="QOV90619.1"/>
    <property type="molecule type" value="Genomic_DNA"/>
</dbReference>
<keyword evidence="1 5" id="KW-0732">Signal</keyword>
<evidence type="ECO:0000313" key="7">
    <source>
        <dbReference type="EMBL" id="QOV90619.1"/>
    </source>
</evidence>
<dbReference type="InterPro" id="IPR051171">
    <property type="entry name" value="CaCA"/>
</dbReference>
<reference evidence="7 8" key="1">
    <citation type="submission" date="2020-10" db="EMBL/GenBank/DDBJ databases">
        <title>Wide distribution of Phycisphaera-like planctomycetes from WD2101 soil group in peatlands and genome analysis of the first cultivated representative.</title>
        <authorList>
            <person name="Dedysh S.N."/>
            <person name="Beletsky A.V."/>
            <person name="Ivanova A."/>
            <person name="Kulichevskaya I.S."/>
            <person name="Suzina N.E."/>
            <person name="Philippov D.A."/>
            <person name="Rakitin A.L."/>
            <person name="Mardanov A.V."/>
            <person name="Ravin N.V."/>
        </authorList>
    </citation>
    <scope>NUCLEOTIDE SEQUENCE [LARGE SCALE GENOMIC DNA]</scope>
    <source>
        <strain evidence="7 8">M1803</strain>
    </source>
</reference>
<dbReference type="GO" id="GO:0030001">
    <property type="term" value="P:metal ion transport"/>
    <property type="evidence" value="ECO:0007669"/>
    <property type="project" value="TreeGrafter"/>
</dbReference>
<gene>
    <name evidence="7" type="ORF">IPV69_04450</name>
</gene>
<dbReference type="Gene3D" id="2.60.40.2030">
    <property type="match status" value="2"/>
</dbReference>